<sequence length="276" mass="29828">MLACTRAIYASLGTSSLLGQDVNGAGATLATGLAKIGPRCSTTRTSPHIQADQQRLRIAVVKRPLDLIKEAIVYLHFCFSARDDGLRQGHSDCLQKISSRAMLVDMTETETMMFGLALADPMYTSAGDLQVDGSFTKDLRFFSGQKSAMHALRAAGVGVYIIGASPELYTVAAGSCFGLGDMVPKENRCGVRFTTDEADASLLSDRACEFFGTTESGTNNTYLLQGGPSHQYVDHVTCLLAEGFIKNEIRKRGKGLKSIIYIAEVAIMLLHERTAR</sequence>
<organism evidence="1 2">
    <name type="scientific">Phytophthora sojae (strain P6497)</name>
    <name type="common">Soybean stem and root rot agent</name>
    <name type="synonym">Phytophthora megasperma f. sp. glycines</name>
    <dbReference type="NCBI Taxonomy" id="1094619"/>
    <lineage>
        <taxon>Eukaryota</taxon>
        <taxon>Sar</taxon>
        <taxon>Stramenopiles</taxon>
        <taxon>Oomycota</taxon>
        <taxon>Peronosporomycetes</taxon>
        <taxon>Peronosporales</taxon>
        <taxon>Peronosporaceae</taxon>
        <taxon>Phytophthora</taxon>
    </lineage>
</organism>
<evidence type="ECO:0000313" key="1">
    <source>
        <dbReference type="EMBL" id="EGZ23406.1"/>
    </source>
</evidence>
<dbReference type="EMBL" id="JH159152">
    <property type="protein sequence ID" value="EGZ23406.1"/>
    <property type="molecule type" value="Genomic_DNA"/>
</dbReference>
<dbReference type="RefSeq" id="XP_009518694.1">
    <property type="nucleotide sequence ID" value="XM_009520399.1"/>
</dbReference>
<dbReference type="KEGG" id="psoj:PHYSODRAFT_258072"/>
<accession>G4Z0Y1</accession>
<dbReference type="GeneID" id="20638937"/>
<gene>
    <name evidence="1" type="ORF">PHYSODRAFT_258072</name>
</gene>
<name>G4Z0Y1_PHYSP</name>
<dbReference type="Proteomes" id="UP000002640">
    <property type="component" value="Unassembled WGS sequence"/>
</dbReference>
<evidence type="ECO:0000313" key="2">
    <source>
        <dbReference type="Proteomes" id="UP000002640"/>
    </source>
</evidence>
<dbReference type="AlphaFoldDB" id="G4Z0Y1"/>
<protein>
    <submittedName>
        <fullName evidence="1">Uncharacterized protein</fullName>
    </submittedName>
</protein>
<proteinExistence type="predicted"/>
<dbReference type="InParanoid" id="G4Z0Y1"/>
<dbReference type="STRING" id="1094619.G4Z0Y1"/>
<keyword evidence="2" id="KW-1185">Reference proteome</keyword>
<reference evidence="1 2" key="1">
    <citation type="journal article" date="2006" name="Science">
        <title>Phytophthora genome sequences uncover evolutionary origins and mechanisms of pathogenesis.</title>
        <authorList>
            <person name="Tyler B.M."/>
            <person name="Tripathy S."/>
            <person name="Zhang X."/>
            <person name="Dehal P."/>
            <person name="Jiang R.H."/>
            <person name="Aerts A."/>
            <person name="Arredondo F.D."/>
            <person name="Baxter L."/>
            <person name="Bensasson D."/>
            <person name="Beynon J.L."/>
            <person name="Chapman J."/>
            <person name="Damasceno C.M."/>
            <person name="Dorrance A.E."/>
            <person name="Dou D."/>
            <person name="Dickerman A.W."/>
            <person name="Dubchak I.L."/>
            <person name="Garbelotto M."/>
            <person name="Gijzen M."/>
            <person name="Gordon S.G."/>
            <person name="Govers F."/>
            <person name="Grunwald N.J."/>
            <person name="Huang W."/>
            <person name="Ivors K.L."/>
            <person name="Jones R.W."/>
            <person name="Kamoun S."/>
            <person name="Krampis K."/>
            <person name="Lamour K.H."/>
            <person name="Lee M.K."/>
            <person name="McDonald W.H."/>
            <person name="Medina M."/>
            <person name="Meijer H.J."/>
            <person name="Nordberg E.K."/>
            <person name="Maclean D.J."/>
            <person name="Ospina-Giraldo M.D."/>
            <person name="Morris P.F."/>
            <person name="Phuntumart V."/>
            <person name="Putnam N.H."/>
            <person name="Rash S."/>
            <person name="Rose J.K."/>
            <person name="Sakihama Y."/>
            <person name="Salamov A.A."/>
            <person name="Savidor A."/>
            <person name="Scheuring C.F."/>
            <person name="Smith B.M."/>
            <person name="Sobral B.W."/>
            <person name="Terry A."/>
            <person name="Torto-Alalibo T.A."/>
            <person name="Win J."/>
            <person name="Xu Z."/>
            <person name="Zhang H."/>
            <person name="Grigoriev I.V."/>
            <person name="Rokhsar D.S."/>
            <person name="Boore J.L."/>
        </authorList>
    </citation>
    <scope>NUCLEOTIDE SEQUENCE [LARGE SCALE GENOMIC DNA]</scope>
    <source>
        <strain evidence="1 2">P6497</strain>
    </source>
</reference>